<dbReference type="SUPFAM" id="SSF53850">
    <property type="entry name" value="Periplasmic binding protein-like II"/>
    <property type="match status" value="1"/>
</dbReference>
<gene>
    <name evidence="7" type="ORF">MGWOODY_Tha2038</name>
</gene>
<evidence type="ECO:0000256" key="1">
    <source>
        <dbReference type="ARBA" id="ARBA00009437"/>
    </source>
</evidence>
<dbReference type="PANTHER" id="PTHR30293:SF2">
    <property type="entry name" value="TRANSCRIPTIONAL ACTIVATOR PROTEIN NHAR"/>
    <property type="match status" value="1"/>
</dbReference>
<protein>
    <submittedName>
        <fullName evidence="7">Chromosome initiation inhibitor</fullName>
    </submittedName>
</protein>
<dbReference type="GO" id="GO:0003700">
    <property type="term" value="F:DNA-binding transcription factor activity"/>
    <property type="evidence" value="ECO:0007669"/>
    <property type="project" value="InterPro"/>
</dbReference>
<dbReference type="PANTHER" id="PTHR30293">
    <property type="entry name" value="TRANSCRIPTIONAL REGULATORY PROTEIN NAC-RELATED"/>
    <property type="match status" value="1"/>
</dbReference>
<organism evidence="7">
    <name type="scientific">hydrothermal vent metagenome</name>
    <dbReference type="NCBI Taxonomy" id="652676"/>
    <lineage>
        <taxon>unclassified sequences</taxon>
        <taxon>metagenomes</taxon>
        <taxon>ecological metagenomes</taxon>
    </lineage>
</organism>
<evidence type="ECO:0000256" key="3">
    <source>
        <dbReference type="ARBA" id="ARBA00023125"/>
    </source>
</evidence>
<reference evidence="7" key="1">
    <citation type="submission" date="2015-10" db="EMBL/GenBank/DDBJ databases">
        <authorList>
            <person name="Gilbert D.G."/>
        </authorList>
    </citation>
    <scope>NUCLEOTIDE SEQUENCE</scope>
</reference>
<dbReference type="InterPro" id="IPR036388">
    <property type="entry name" value="WH-like_DNA-bd_sf"/>
</dbReference>
<dbReference type="Pfam" id="PF03466">
    <property type="entry name" value="LysR_substrate"/>
    <property type="match status" value="1"/>
</dbReference>
<dbReference type="PROSITE" id="PS50931">
    <property type="entry name" value="HTH_LYSR"/>
    <property type="match status" value="1"/>
</dbReference>
<proteinExistence type="inferred from homology"/>
<dbReference type="InterPro" id="IPR000847">
    <property type="entry name" value="LysR_HTH_N"/>
</dbReference>
<dbReference type="Gene3D" id="1.10.10.10">
    <property type="entry name" value="Winged helix-like DNA-binding domain superfamily/Winged helix DNA-binding domain"/>
    <property type="match status" value="1"/>
</dbReference>
<dbReference type="AlphaFoldDB" id="A0A160T9B7"/>
<keyword evidence="5" id="KW-0804">Transcription</keyword>
<keyword evidence="4" id="KW-0010">Activator</keyword>
<dbReference type="FunFam" id="1.10.10.10:FF:000001">
    <property type="entry name" value="LysR family transcriptional regulator"/>
    <property type="match status" value="1"/>
</dbReference>
<comment type="similarity">
    <text evidence="1">Belongs to the LysR transcriptional regulatory family.</text>
</comment>
<dbReference type="GO" id="GO:0003677">
    <property type="term" value="F:DNA binding"/>
    <property type="evidence" value="ECO:0007669"/>
    <property type="project" value="UniProtKB-KW"/>
</dbReference>
<dbReference type="InterPro" id="IPR036390">
    <property type="entry name" value="WH_DNA-bd_sf"/>
</dbReference>
<evidence type="ECO:0000256" key="4">
    <source>
        <dbReference type="ARBA" id="ARBA00023159"/>
    </source>
</evidence>
<dbReference type="SUPFAM" id="SSF46785">
    <property type="entry name" value="Winged helix' DNA-binding domain"/>
    <property type="match status" value="1"/>
</dbReference>
<dbReference type="NCBIfam" id="NF008284">
    <property type="entry name" value="PRK11062.1"/>
    <property type="match status" value="1"/>
</dbReference>
<accession>A0A160T9B7</accession>
<dbReference type="Pfam" id="PF00126">
    <property type="entry name" value="HTH_1"/>
    <property type="match status" value="1"/>
</dbReference>
<evidence type="ECO:0000259" key="6">
    <source>
        <dbReference type="PROSITE" id="PS50931"/>
    </source>
</evidence>
<keyword evidence="2" id="KW-0805">Transcription regulation</keyword>
<dbReference type="InterPro" id="IPR005119">
    <property type="entry name" value="LysR_subst-bd"/>
</dbReference>
<sequence length="307" mass="34060">MKRLNYKHLQYFHTVAELASVQAAAEKLNVTPQTISGQLRTLEDELGTPLFQKSGRGLELTDTGRLVLDYSRDIFRLGDELQEVLQLGVSLRPMELRVGIVDALPKSIAHKLLAPVLASAEPMRLICREEQMTALLGELAVHRLDVVLADSPMPAGMNVKCFNHLLGQSSIACFATSNLHNGNQSFPECLNNSPVLLPTDSSSALRTNLLSWFQRRELTVRVAGEFDDSALMKAFGSQGHGYFFAPAVIADEICQRYKVIKIGIIAELKQEFYAIAAERKVTHSAVREMTERAQSGRLWSDITPQPD</sequence>
<evidence type="ECO:0000313" key="7">
    <source>
        <dbReference type="EMBL" id="CUS40755.1"/>
    </source>
</evidence>
<feature type="domain" description="HTH lysR-type" evidence="6">
    <location>
        <begin position="4"/>
        <end position="61"/>
    </location>
</feature>
<name>A0A160T9B7_9ZZZZ</name>
<evidence type="ECO:0000256" key="5">
    <source>
        <dbReference type="ARBA" id="ARBA00023163"/>
    </source>
</evidence>
<dbReference type="GO" id="GO:2000142">
    <property type="term" value="P:regulation of DNA-templated transcription initiation"/>
    <property type="evidence" value="ECO:0007669"/>
    <property type="project" value="TreeGrafter"/>
</dbReference>
<dbReference type="Gene3D" id="3.40.190.290">
    <property type="match status" value="1"/>
</dbReference>
<evidence type="ECO:0000256" key="2">
    <source>
        <dbReference type="ARBA" id="ARBA00023015"/>
    </source>
</evidence>
<dbReference type="EMBL" id="CZQC01000024">
    <property type="protein sequence ID" value="CUS40755.1"/>
    <property type="molecule type" value="Genomic_DNA"/>
</dbReference>
<keyword evidence="3" id="KW-0238">DNA-binding</keyword>